<dbReference type="Proteomes" id="UP000297595">
    <property type="component" value="Unassembled WGS sequence"/>
</dbReference>
<proteinExistence type="predicted"/>
<dbReference type="AlphaFoldDB" id="A0A8H2E8M7"/>
<comment type="caution">
    <text evidence="1">The sequence shown here is derived from an EMBL/GenBank/DDBJ whole genome shotgun (WGS) entry which is preliminary data.</text>
</comment>
<evidence type="ECO:0000313" key="2">
    <source>
        <dbReference type="Proteomes" id="UP000297595"/>
    </source>
</evidence>
<reference evidence="1 2" key="1">
    <citation type="submission" date="2019-03" db="EMBL/GenBank/DDBJ databases">
        <title>Nematode-trapping fungi genome.</title>
        <authorList>
            <person name="Vidal-Diez De Ulzurrun G."/>
        </authorList>
    </citation>
    <scope>NUCLEOTIDE SEQUENCE [LARGE SCALE GENOMIC DNA]</scope>
    <source>
        <strain evidence="1 2">TWF154</strain>
    </source>
</reference>
<name>A0A8H2E8M7_ORBOL</name>
<accession>A0A8H2E8M7</accession>
<dbReference type="EMBL" id="SOZJ01000001">
    <property type="protein sequence ID" value="TGJ74512.1"/>
    <property type="molecule type" value="Genomic_DNA"/>
</dbReference>
<protein>
    <submittedName>
        <fullName evidence="1">Uncharacterized protein</fullName>
    </submittedName>
</protein>
<evidence type="ECO:0000313" key="1">
    <source>
        <dbReference type="EMBL" id="TGJ74512.1"/>
    </source>
</evidence>
<sequence>MTLWLHAGLPGWQTETNGVINDAETSRDKGMLPCLALQWIFRHGKLGRRGNLTASIDVTSHGGSRYAHRSMHDSDLPAAALPLPQNRETFKAGCFNIWGP</sequence>
<organism evidence="1 2">
    <name type="scientific">Orbilia oligospora</name>
    <name type="common">Nematode-trapping fungus</name>
    <name type="synonym">Arthrobotrys oligospora</name>
    <dbReference type="NCBI Taxonomy" id="2813651"/>
    <lineage>
        <taxon>Eukaryota</taxon>
        <taxon>Fungi</taxon>
        <taxon>Dikarya</taxon>
        <taxon>Ascomycota</taxon>
        <taxon>Pezizomycotina</taxon>
        <taxon>Orbiliomycetes</taxon>
        <taxon>Orbiliales</taxon>
        <taxon>Orbiliaceae</taxon>
        <taxon>Orbilia</taxon>
    </lineage>
</organism>
<gene>
    <name evidence="1" type="ORF">EYR41_001509</name>
</gene>